<gene>
    <name evidence="1" type="ORF">JIN87_13950</name>
</gene>
<keyword evidence="2" id="KW-1185">Reference proteome</keyword>
<reference evidence="1" key="1">
    <citation type="submission" date="2021-01" db="EMBL/GenBank/DDBJ databases">
        <title>Modified the classification status of verrucomicrobia.</title>
        <authorList>
            <person name="Feng X."/>
        </authorList>
    </citation>
    <scope>NUCLEOTIDE SEQUENCE</scope>
    <source>
        <strain evidence="1">KCTC 13126</strain>
    </source>
</reference>
<dbReference type="Proteomes" id="UP000617628">
    <property type="component" value="Unassembled WGS sequence"/>
</dbReference>
<evidence type="ECO:0000313" key="1">
    <source>
        <dbReference type="EMBL" id="MBK1877976.1"/>
    </source>
</evidence>
<name>A0A934RWU4_9BACT</name>
<dbReference type="EMBL" id="JAENIL010000024">
    <property type="protein sequence ID" value="MBK1877976.1"/>
    <property type="molecule type" value="Genomic_DNA"/>
</dbReference>
<dbReference type="AlphaFoldDB" id="A0A934RWU4"/>
<protein>
    <submittedName>
        <fullName evidence="1">Uncharacterized protein</fullName>
    </submittedName>
</protein>
<evidence type="ECO:0000313" key="2">
    <source>
        <dbReference type="Proteomes" id="UP000617628"/>
    </source>
</evidence>
<dbReference type="RefSeq" id="WP_200356189.1">
    <property type="nucleotide sequence ID" value="NZ_JAENIL010000024.1"/>
</dbReference>
<comment type="caution">
    <text evidence="1">The sequence shown here is derived from an EMBL/GenBank/DDBJ whole genome shotgun (WGS) entry which is preliminary data.</text>
</comment>
<proteinExistence type="predicted"/>
<accession>A0A934RWU4</accession>
<sequence length="403" mass="46834">MPKSPRRKFNADRFLDKFKCFEGVLRRYCDQWKEGLDGFPEMLTVETFKEWLRSSAGNRGAKRRHLSEAKHRAQEAETRTRKRGEVAYKGMLEGIYRAYDLSTKQGHEILMDALEQCGVEIPGVHSLHVEVLALRVLSEFPEVFEVAYDTLTVSRVDKFTMFRGKKAWELGEIDANSERFEKALRKAFAVRKGTEKVLVKRFTDGDVQNFIVYHEERIQAVLEMKENDETIDIQPLIFRPVKQDFIAYFPRFGKIEIESTTKRDTSILRTTFGKVFLDDPEFFDSEEAETLINLDRLKDPAFAFDLESGHYASLTDVRCQFDGKEAHRVDFNSKDVFQTLERLNLRPSLGDARLASAKIKIVFPECRRGKTVTLSDTNKISFNRSTRSMEVFRYLRRWGLLSA</sequence>
<organism evidence="1 2">
    <name type="scientific">Pelagicoccus mobilis</name>
    <dbReference type="NCBI Taxonomy" id="415221"/>
    <lineage>
        <taxon>Bacteria</taxon>
        <taxon>Pseudomonadati</taxon>
        <taxon>Verrucomicrobiota</taxon>
        <taxon>Opitutia</taxon>
        <taxon>Puniceicoccales</taxon>
        <taxon>Pelagicoccaceae</taxon>
        <taxon>Pelagicoccus</taxon>
    </lineage>
</organism>